<comment type="caution">
    <text evidence="1">The sequence shown here is derived from an EMBL/GenBank/DDBJ whole genome shotgun (WGS) entry which is preliminary data.</text>
</comment>
<organism evidence="1 2">
    <name type="scientific">Mycena rosella</name>
    <name type="common">Pink bonnet</name>
    <name type="synonym">Agaricus rosellus</name>
    <dbReference type="NCBI Taxonomy" id="1033263"/>
    <lineage>
        <taxon>Eukaryota</taxon>
        <taxon>Fungi</taxon>
        <taxon>Dikarya</taxon>
        <taxon>Basidiomycota</taxon>
        <taxon>Agaricomycotina</taxon>
        <taxon>Agaricomycetes</taxon>
        <taxon>Agaricomycetidae</taxon>
        <taxon>Agaricales</taxon>
        <taxon>Marasmiineae</taxon>
        <taxon>Mycenaceae</taxon>
        <taxon>Mycena</taxon>
    </lineage>
</organism>
<feature type="non-terminal residue" evidence="1">
    <location>
        <position position="69"/>
    </location>
</feature>
<keyword evidence="2" id="KW-1185">Reference proteome</keyword>
<protein>
    <submittedName>
        <fullName evidence="1">Uncharacterized protein</fullName>
    </submittedName>
</protein>
<gene>
    <name evidence="1" type="ORF">B0H17DRAFT_1082071</name>
</gene>
<dbReference type="AlphaFoldDB" id="A0AAD7D1V5"/>
<name>A0AAD7D1V5_MYCRO</name>
<evidence type="ECO:0000313" key="2">
    <source>
        <dbReference type="Proteomes" id="UP001221757"/>
    </source>
</evidence>
<evidence type="ECO:0000313" key="1">
    <source>
        <dbReference type="EMBL" id="KAJ7674452.1"/>
    </source>
</evidence>
<dbReference type="EMBL" id="JARKIE010000154">
    <property type="protein sequence ID" value="KAJ7674452.1"/>
    <property type="molecule type" value="Genomic_DNA"/>
</dbReference>
<sequence length="69" mass="7865">MDLSSYRTHLVFHLLKTAITSLGICRSSQSPASPNSTDRSRYTRGTIWISSWSQIDTAFVDWFLLRTAL</sequence>
<dbReference type="Proteomes" id="UP001221757">
    <property type="component" value="Unassembled WGS sequence"/>
</dbReference>
<reference evidence="1" key="1">
    <citation type="submission" date="2023-03" db="EMBL/GenBank/DDBJ databases">
        <title>Massive genome expansion in bonnet fungi (Mycena s.s.) driven by repeated elements and novel gene families across ecological guilds.</title>
        <authorList>
            <consortium name="Lawrence Berkeley National Laboratory"/>
            <person name="Harder C.B."/>
            <person name="Miyauchi S."/>
            <person name="Viragh M."/>
            <person name="Kuo A."/>
            <person name="Thoen E."/>
            <person name="Andreopoulos B."/>
            <person name="Lu D."/>
            <person name="Skrede I."/>
            <person name="Drula E."/>
            <person name="Henrissat B."/>
            <person name="Morin E."/>
            <person name="Kohler A."/>
            <person name="Barry K."/>
            <person name="LaButti K."/>
            <person name="Morin E."/>
            <person name="Salamov A."/>
            <person name="Lipzen A."/>
            <person name="Mereny Z."/>
            <person name="Hegedus B."/>
            <person name="Baldrian P."/>
            <person name="Stursova M."/>
            <person name="Weitz H."/>
            <person name="Taylor A."/>
            <person name="Grigoriev I.V."/>
            <person name="Nagy L.G."/>
            <person name="Martin F."/>
            <person name="Kauserud H."/>
        </authorList>
    </citation>
    <scope>NUCLEOTIDE SEQUENCE</scope>
    <source>
        <strain evidence="1">CBHHK067</strain>
    </source>
</reference>
<accession>A0AAD7D1V5</accession>
<proteinExistence type="predicted"/>